<proteinExistence type="predicted"/>
<evidence type="ECO:0000313" key="1">
    <source>
        <dbReference type="Proteomes" id="UP000095283"/>
    </source>
</evidence>
<evidence type="ECO:0000313" key="2">
    <source>
        <dbReference type="WBParaSite" id="Hba_08699"/>
    </source>
</evidence>
<reference evidence="2" key="1">
    <citation type="submission" date="2016-11" db="UniProtKB">
        <authorList>
            <consortium name="WormBaseParasite"/>
        </authorList>
    </citation>
    <scope>IDENTIFICATION</scope>
</reference>
<dbReference type="Proteomes" id="UP000095283">
    <property type="component" value="Unplaced"/>
</dbReference>
<keyword evidence="1" id="KW-1185">Reference proteome</keyword>
<protein>
    <submittedName>
        <fullName evidence="2">Uncharacterized protein</fullName>
    </submittedName>
</protein>
<sequence length="38" mass="4410">MNSILIHSVDINANYLMTYITFCAFVNNQNQFDLLNLT</sequence>
<name>A0A1I7WU84_HETBA</name>
<dbReference type="WBParaSite" id="Hba_08699">
    <property type="protein sequence ID" value="Hba_08699"/>
    <property type="gene ID" value="Hba_08699"/>
</dbReference>
<accession>A0A1I7WU84</accession>
<dbReference type="AlphaFoldDB" id="A0A1I7WU84"/>
<organism evidence="1 2">
    <name type="scientific">Heterorhabditis bacteriophora</name>
    <name type="common">Entomopathogenic nematode worm</name>
    <dbReference type="NCBI Taxonomy" id="37862"/>
    <lineage>
        <taxon>Eukaryota</taxon>
        <taxon>Metazoa</taxon>
        <taxon>Ecdysozoa</taxon>
        <taxon>Nematoda</taxon>
        <taxon>Chromadorea</taxon>
        <taxon>Rhabditida</taxon>
        <taxon>Rhabditina</taxon>
        <taxon>Rhabditomorpha</taxon>
        <taxon>Strongyloidea</taxon>
        <taxon>Heterorhabditidae</taxon>
        <taxon>Heterorhabditis</taxon>
    </lineage>
</organism>